<protein>
    <submittedName>
        <fullName evidence="1">Uncharacterized protein</fullName>
    </submittedName>
</protein>
<proteinExistence type="predicted"/>
<reference evidence="1" key="1">
    <citation type="journal article" date="2002" name="J. Mol. Microbiol. Biotechnol.">
        <title>Increasing the efficiency of heterologous promoters in actinomycetes.</title>
        <authorList>
            <person name="Wilkinson C.J."/>
            <person name="Hughes-Thomas Z.A."/>
            <person name="Martin C.J."/>
            <person name="Bohm I."/>
            <person name="Mironenko T."/>
            <person name="Deacon M."/>
            <person name="Wheatcroft M."/>
            <person name="Wirtz G."/>
            <person name="Staunton J."/>
            <person name="Leadlay P.F."/>
        </authorList>
    </citation>
    <scope>NUCLEOTIDE SEQUENCE</scope>
    <source>
        <plasmid evidence="1">2 SCP2*</plasmid>
    </source>
</reference>
<name>A0A9N8IXR7_STRCH</name>
<organism evidence="1">
    <name type="scientific">Streptomyces coelicolor</name>
    <dbReference type="NCBI Taxonomy" id="1902"/>
    <lineage>
        <taxon>Bacteria</taxon>
        <taxon>Bacillati</taxon>
        <taxon>Actinomycetota</taxon>
        <taxon>Actinomycetes</taxon>
        <taxon>Kitasatosporales</taxon>
        <taxon>Streptomycetaceae</taxon>
        <taxon>Streptomyces</taxon>
        <taxon>Streptomyces albidoflavus group</taxon>
    </lineage>
</organism>
<dbReference type="EMBL" id="AJ414671">
    <property type="protein sequence ID" value="CAC93951.1"/>
    <property type="molecule type" value="Genomic_DNA"/>
</dbReference>
<dbReference type="AlphaFoldDB" id="A0A9N8IXR7"/>
<evidence type="ECO:0000313" key="1">
    <source>
        <dbReference type="EMBL" id="CAC93951.1"/>
    </source>
</evidence>
<accession>A0A9N8IXR7</accession>
<keyword evidence="1" id="KW-0614">Plasmid</keyword>
<geneLocation type="plasmid" evidence="1">
    <name>2 SCP2*</name>
</geneLocation>
<sequence length="111" mass="12164">MTNELDTASAAAQETLERSAAELVRLQVVRELRATHGLVYRALDGMEPPYLVAWEGRFVGEVHRHGPAYLHSWYVLPYGDDEEPTAEAPDFNGRPFGTARAAAASLKPGQA</sequence>
<dbReference type="RefSeq" id="WP_011005820.1">
    <property type="nucleotide sequence ID" value="NC_003319.1"/>
</dbReference>